<dbReference type="FunFam" id="2.40.10.10:FF:000054">
    <property type="entry name" value="Complement C1r subcomponent"/>
    <property type="match status" value="1"/>
</dbReference>
<comment type="caution">
    <text evidence="10">The sequence shown here is derived from an EMBL/GenBank/DDBJ whole genome shotgun (WGS) entry which is preliminary data.</text>
</comment>
<protein>
    <submittedName>
        <fullName evidence="10">Complement factor I</fullName>
    </submittedName>
</protein>
<evidence type="ECO:0000259" key="9">
    <source>
        <dbReference type="Pfam" id="PF00089"/>
    </source>
</evidence>
<evidence type="ECO:0000313" key="10">
    <source>
        <dbReference type="EMBL" id="MPC98764.1"/>
    </source>
</evidence>
<dbReference type="Proteomes" id="UP000324222">
    <property type="component" value="Unassembled WGS sequence"/>
</dbReference>
<evidence type="ECO:0000256" key="5">
    <source>
        <dbReference type="ARBA" id="ARBA00022801"/>
    </source>
</evidence>
<dbReference type="AlphaFoldDB" id="A0A5B7K2B3"/>
<dbReference type="Gene3D" id="2.40.10.10">
    <property type="entry name" value="Trypsin-like serine proteases"/>
    <property type="match status" value="1"/>
</dbReference>
<dbReference type="InterPro" id="IPR009003">
    <property type="entry name" value="Peptidase_S1_PA"/>
</dbReference>
<keyword evidence="11" id="KW-1185">Reference proteome</keyword>
<sequence>MSRRETKNTEPVWRARSGVDTLVESHMSDNSQLLTTRPALYQNSGLGDSGSPFVCQGENNKNYVAGVVSWGVGCGFPNFPNVYTEVSPTHVHHDSASLASLPHVSYDSLS</sequence>
<dbReference type="InterPro" id="IPR050127">
    <property type="entry name" value="Serine_Proteases_S1"/>
</dbReference>
<evidence type="ECO:0000256" key="7">
    <source>
        <dbReference type="ARBA" id="ARBA00023157"/>
    </source>
</evidence>
<feature type="domain" description="Peptidase S1" evidence="9">
    <location>
        <begin position="44"/>
        <end position="87"/>
    </location>
</feature>
<evidence type="ECO:0000256" key="2">
    <source>
        <dbReference type="ARBA" id="ARBA00022525"/>
    </source>
</evidence>
<dbReference type="InterPro" id="IPR043504">
    <property type="entry name" value="Peptidase_S1_PA_chymotrypsin"/>
</dbReference>
<evidence type="ECO:0000256" key="8">
    <source>
        <dbReference type="ARBA" id="ARBA00023180"/>
    </source>
</evidence>
<keyword evidence="2" id="KW-0964">Secreted</keyword>
<gene>
    <name evidence="10" type="primary">CFI_1</name>
    <name evidence="10" type="ORF">E2C01_094145</name>
</gene>
<name>A0A5B7K2B3_PORTR</name>
<dbReference type="GO" id="GO:0005615">
    <property type="term" value="C:extracellular space"/>
    <property type="evidence" value="ECO:0007669"/>
    <property type="project" value="TreeGrafter"/>
</dbReference>
<keyword evidence="3" id="KW-0645">Protease</keyword>
<keyword evidence="6" id="KW-0720">Serine protease</keyword>
<keyword evidence="4" id="KW-0732">Signal</keyword>
<dbReference type="GO" id="GO:0006508">
    <property type="term" value="P:proteolysis"/>
    <property type="evidence" value="ECO:0007669"/>
    <property type="project" value="UniProtKB-KW"/>
</dbReference>
<keyword evidence="5" id="KW-0378">Hydrolase</keyword>
<evidence type="ECO:0000256" key="6">
    <source>
        <dbReference type="ARBA" id="ARBA00022825"/>
    </source>
</evidence>
<evidence type="ECO:0000256" key="1">
    <source>
        <dbReference type="ARBA" id="ARBA00004613"/>
    </source>
</evidence>
<dbReference type="GO" id="GO:0004252">
    <property type="term" value="F:serine-type endopeptidase activity"/>
    <property type="evidence" value="ECO:0007669"/>
    <property type="project" value="InterPro"/>
</dbReference>
<evidence type="ECO:0000256" key="4">
    <source>
        <dbReference type="ARBA" id="ARBA00022729"/>
    </source>
</evidence>
<dbReference type="InterPro" id="IPR001254">
    <property type="entry name" value="Trypsin_dom"/>
</dbReference>
<dbReference type="PANTHER" id="PTHR24264:SF65">
    <property type="entry name" value="SRCR DOMAIN-CONTAINING PROTEIN"/>
    <property type="match status" value="1"/>
</dbReference>
<dbReference type="Pfam" id="PF00089">
    <property type="entry name" value="Trypsin"/>
    <property type="match status" value="1"/>
</dbReference>
<proteinExistence type="predicted"/>
<evidence type="ECO:0000256" key="3">
    <source>
        <dbReference type="ARBA" id="ARBA00022670"/>
    </source>
</evidence>
<comment type="subcellular location">
    <subcellularLocation>
        <location evidence="1">Secreted</location>
    </subcellularLocation>
</comment>
<keyword evidence="8" id="KW-0325">Glycoprotein</keyword>
<accession>A0A5B7K2B3</accession>
<keyword evidence="7" id="KW-1015">Disulfide bond</keyword>
<reference evidence="10 11" key="1">
    <citation type="submission" date="2019-05" db="EMBL/GenBank/DDBJ databases">
        <title>Another draft genome of Portunus trituberculatus and its Hox gene families provides insights of decapod evolution.</title>
        <authorList>
            <person name="Jeong J.-H."/>
            <person name="Song I."/>
            <person name="Kim S."/>
            <person name="Choi T."/>
            <person name="Kim D."/>
            <person name="Ryu S."/>
            <person name="Kim W."/>
        </authorList>
    </citation>
    <scope>NUCLEOTIDE SEQUENCE [LARGE SCALE GENOMIC DNA]</scope>
    <source>
        <tissue evidence="10">Muscle</tissue>
    </source>
</reference>
<dbReference type="SUPFAM" id="SSF50494">
    <property type="entry name" value="Trypsin-like serine proteases"/>
    <property type="match status" value="1"/>
</dbReference>
<dbReference type="EMBL" id="VSRR010115469">
    <property type="protein sequence ID" value="MPC98764.1"/>
    <property type="molecule type" value="Genomic_DNA"/>
</dbReference>
<organism evidence="10 11">
    <name type="scientific">Portunus trituberculatus</name>
    <name type="common">Swimming crab</name>
    <name type="synonym">Neptunus trituberculatus</name>
    <dbReference type="NCBI Taxonomy" id="210409"/>
    <lineage>
        <taxon>Eukaryota</taxon>
        <taxon>Metazoa</taxon>
        <taxon>Ecdysozoa</taxon>
        <taxon>Arthropoda</taxon>
        <taxon>Crustacea</taxon>
        <taxon>Multicrustacea</taxon>
        <taxon>Malacostraca</taxon>
        <taxon>Eumalacostraca</taxon>
        <taxon>Eucarida</taxon>
        <taxon>Decapoda</taxon>
        <taxon>Pleocyemata</taxon>
        <taxon>Brachyura</taxon>
        <taxon>Eubrachyura</taxon>
        <taxon>Portunoidea</taxon>
        <taxon>Portunidae</taxon>
        <taxon>Portuninae</taxon>
        <taxon>Portunus</taxon>
    </lineage>
</organism>
<dbReference type="PANTHER" id="PTHR24264">
    <property type="entry name" value="TRYPSIN-RELATED"/>
    <property type="match status" value="1"/>
</dbReference>
<evidence type="ECO:0000313" key="11">
    <source>
        <dbReference type="Proteomes" id="UP000324222"/>
    </source>
</evidence>